<reference evidence="1" key="1">
    <citation type="submission" date="2014-11" db="EMBL/GenBank/DDBJ databases">
        <authorList>
            <person name="Amaro Gonzalez C."/>
        </authorList>
    </citation>
    <scope>NUCLEOTIDE SEQUENCE</scope>
</reference>
<dbReference type="AlphaFoldDB" id="A0A0E9QF86"/>
<organism evidence="1">
    <name type="scientific">Anguilla anguilla</name>
    <name type="common">European freshwater eel</name>
    <name type="synonym">Muraena anguilla</name>
    <dbReference type="NCBI Taxonomy" id="7936"/>
    <lineage>
        <taxon>Eukaryota</taxon>
        <taxon>Metazoa</taxon>
        <taxon>Chordata</taxon>
        <taxon>Craniata</taxon>
        <taxon>Vertebrata</taxon>
        <taxon>Euteleostomi</taxon>
        <taxon>Actinopterygii</taxon>
        <taxon>Neopterygii</taxon>
        <taxon>Teleostei</taxon>
        <taxon>Anguilliformes</taxon>
        <taxon>Anguillidae</taxon>
        <taxon>Anguilla</taxon>
    </lineage>
</organism>
<sequence length="96" mass="10486">MSLYAVALRFPFTGTKRLDLNHGKQPQTIIPPTPNFTVGTTVYIRAGSLLLAFIKPRFDLQTNSSCANIASSVSLELSSDSCNQRQSIFYTLATAT</sequence>
<dbReference type="EMBL" id="GBXM01093395">
    <property type="protein sequence ID" value="JAH15182.1"/>
    <property type="molecule type" value="Transcribed_RNA"/>
</dbReference>
<proteinExistence type="predicted"/>
<evidence type="ECO:0000313" key="1">
    <source>
        <dbReference type="EMBL" id="JAH15182.1"/>
    </source>
</evidence>
<protein>
    <submittedName>
        <fullName evidence="1">Uncharacterized protein</fullName>
    </submittedName>
</protein>
<reference evidence="1" key="2">
    <citation type="journal article" date="2015" name="Fish Shellfish Immunol.">
        <title>Early steps in the European eel (Anguilla anguilla)-Vibrio vulnificus interaction in the gills: Role of the RtxA13 toxin.</title>
        <authorList>
            <person name="Callol A."/>
            <person name="Pajuelo D."/>
            <person name="Ebbesson L."/>
            <person name="Teles M."/>
            <person name="MacKenzie S."/>
            <person name="Amaro C."/>
        </authorList>
    </citation>
    <scope>NUCLEOTIDE SEQUENCE</scope>
</reference>
<accession>A0A0E9QF86</accession>
<name>A0A0E9QF86_ANGAN</name>